<dbReference type="Proteomes" id="UP000273022">
    <property type="component" value="Unassembled WGS sequence"/>
</dbReference>
<dbReference type="InterPro" id="IPR005565">
    <property type="entry name" value="Hemolysn_activator_HlyB_C"/>
</dbReference>
<sequence>MYRFVYCLIIACCPFTYSANLKLNNTFTVDNIVVINHSIFDESAKNTIFIHRWANELHKTTRKSVILEHLNFHEGAIIKPKDIDEAQRILRAQPYLRDAKVYIAQADPLSDRHSEGKTIVVETWDNWSLLPTINYGRSNGEKKYSIGVKEDNFIGLGISTRINYQSNRDRSGYLFAISAPFQLIKHANVSADFYHNDDGKRFEFMFEKPFYTLATPFAYSTSYLTDQRTDNFRQNGNIIEQFEHEIQFINLKFGWLNTQTSRSISRLSLGITKEQHDFESSMNSLQFQSQRPSRNYLYPWVGYEYLQDDFKVLTNVRLINQKEDVNLGWYHFLRFGVETEDRASKNQPGYHLSWQTTKGYSWNNHLWLFNANARATLGTRLPDYYIMNVQAEYYYQITPKWISYSKIRLTQSNNLPLDLSNTLGDDNGLRGYPDQYLHGDTSWLATTELRYIPNINLYQLADLGWVLFTDIGHVTGGRARLNEENNIAGSIGIGARLYSSKSSYGSVAHIDLTYPFTQGTKVGGFEWRFQVRSHF</sequence>
<dbReference type="EMBL" id="QYYH01000142">
    <property type="protein sequence ID" value="RJY06990.1"/>
    <property type="molecule type" value="Genomic_DNA"/>
</dbReference>
<comment type="caution">
    <text evidence="3">The sequence shown here is derived from an EMBL/GenBank/DDBJ whole genome shotgun (WGS) entry which is preliminary data.</text>
</comment>
<accession>A0A3A6TEN4</accession>
<dbReference type="AlphaFoldDB" id="A0A3A6TEN4"/>
<dbReference type="Gene3D" id="3.10.20.310">
    <property type="entry name" value="membrane protein fhac"/>
    <property type="match status" value="1"/>
</dbReference>
<evidence type="ECO:0000313" key="4">
    <source>
        <dbReference type="Proteomes" id="UP000273022"/>
    </source>
</evidence>
<dbReference type="Gene3D" id="2.40.160.50">
    <property type="entry name" value="membrane protein fhac: a member of the omp85/tpsb transporter family"/>
    <property type="match status" value="1"/>
</dbReference>
<name>A0A3A6TEN4_9GAMM</name>
<evidence type="ECO:0000259" key="2">
    <source>
        <dbReference type="Pfam" id="PF03865"/>
    </source>
</evidence>
<organism evidence="3 4">
    <name type="scientific">Parashewanella spongiae</name>
    <dbReference type="NCBI Taxonomy" id="342950"/>
    <lineage>
        <taxon>Bacteria</taxon>
        <taxon>Pseudomonadati</taxon>
        <taxon>Pseudomonadota</taxon>
        <taxon>Gammaproteobacteria</taxon>
        <taxon>Alteromonadales</taxon>
        <taxon>Shewanellaceae</taxon>
        <taxon>Parashewanella</taxon>
    </lineage>
</organism>
<proteinExistence type="predicted"/>
<keyword evidence="4" id="KW-1185">Reference proteome</keyword>
<evidence type="ECO:0000256" key="1">
    <source>
        <dbReference type="SAM" id="SignalP"/>
    </source>
</evidence>
<evidence type="ECO:0000313" key="3">
    <source>
        <dbReference type="EMBL" id="RJY06990.1"/>
    </source>
</evidence>
<gene>
    <name evidence="3" type="ORF">D5R81_16915</name>
</gene>
<feature type="chain" id="PRO_5017400537" description="Haemolysin activator HlyB C-terminal domain-containing protein" evidence="1">
    <location>
        <begin position="20"/>
        <end position="535"/>
    </location>
</feature>
<feature type="signal peptide" evidence="1">
    <location>
        <begin position="1"/>
        <end position="19"/>
    </location>
</feature>
<reference evidence="3 4" key="1">
    <citation type="submission" date="2018-09" db="EMBL/GenBank/DDBJ databases">
        <title>Phylogeny of the Shewanellaceae, and recommendation for two new genera, Pseudoshewanella and Parashewanella.</title>
        <authorList>
            <person name="Wang G."/>
        </authorList>
    </citation>
    <scope>NUCLEOTIDE SEQUENCE [LARGE SCALE GENOMIC DNA]</scope>
    <source>
        <strain evidence="3 4">KCTC 22492</strain>
    </source>
</reference>
<keyword evidence="1" id="KW-0732">Signal</keyword>
<dbReference type="Pfam" id="PF03865">
    <property type="entry name" value="ShlB"/>
    <property type="match status" value="1"/>
</dbReference>
<protein>
    <recommendedName>
        <fullName evidence="2">Haemolysin activator HlyB C-terminal domain-containing protein</fullName>
    </recommendedName>
</protein>
<dbReference type="OrthoDB" id="6306838at2"/>
<feature type="domain" description="Haemolysin activator HlyB C-terminal" evidence="2">
    <location>
        <begin position="330"/>
        <end position="494"/>
    </location>
</feature>